<dbReference type="AlphaFoldDB" id="A0A6J1EIS0"/>
<sequence length="382" mass="42974">MKFPNLGSCFFFILFAAQCGFPTISEAVGIQLPGAPSSENRFGFFIFGDSYVDVGNNNYINTTSDFQANFPPYGESFFPVATGRFTDGRNIPDFLGEYANLPLLPPYLDPHNDLYDYGVNFASGGGGALALSHQEQALGLQTQMKFFKRVDKSLRKKLGNARTQSFFSNSVFLFNFGGNDYLNPFDISYDIFKTIDAQEQFVNMVIGNITKALKEVYKHGGRKFGLMGVPPLGYMPSSRLKKSAQFFEEASSIARLHNKLLPIALHKLSKQLKGFKYAFADTHTLLLQRILNPSRYGFKVVDTACCGSDEFRGVYNCGRKLGSLPFTHCKNLEDHMFFDSFHPTEKVFKQLTEQMWSGGLEVVKPYNFKQLFDYEPTTLASQ</sequence>
<dbReference type="RefSeq" id="XP_022928027.1">
    <property type="nucleotide sequence ID" value="XM_023072259.1"/>
</dbReference>
<dbReference type="InterPro" id="IPR044552">
    <property type="entry name" value="GLIP1-5/GLL25"/>
</dbReference>
<comment type="similarity">
    <text evidence="1">Belongs to the 'GDSL' lipolytic enzyme family.</text>
</comment>
<organism evidence="4 5">
    <name type="scientific">Cucurbita moschata</name>
    <name type="common">Winter crookneck squash</name>
    <name type="synonym">Cucurbita pepo var. moschata</name>
    <dbReference type="NCBI Taxonomy" id="3662"/>
    <lineage>
        <taxon>Eukaryota</taxon>
        <taxon>Viridiplantae</taxon>
        <taxon>Streptophyta</taxon>
        <taxon>Embryophyta</taxon>
        <taxon>Tracheophyta</taxon>
        <taxon>Spermatophyta</taxon>
        <taxon>Magnoliopsida</taxon>
        <taxon>eudicotyledons</taxon>
        <taxon>Gunneridae</taxon>
        <taxon>Pentapetalae</taxon>
        <taxon>rosids</taxon>
        <taxon>fabids</taxon>
        <taxon>Cucurbitales</taxon>
        <taxon>Cucurbitaceae</taxon>
        <taxon>Cucurbiteae</taxon>
        <taxon>Cucurbita</taxon>
    </lineage>
</organism>
<dbReference type="SUPFAM" id="SSF52266">
    <property type="entry name" value="SGNH hydrolase"/>
    <property type="match status" value="1"/>
</dbReference>
<reference evidence="5" key="1">
    <citation type="submission" date="2025-08" db="UniProtKB">
        <authorList>
            <consortium name="RefSeq"/>
        </authorList>
    </citation>
    <scope>IDENTIFICATION</scope>
    <source>
        <tissue evidence="5">Young leaves</tissue>
    </source>
</reference>
<feature type="signal peptide" evidence="3">
    <location>
        <begin position="1"/>
        <end position="27"/>
    </location>
</feature>
<dbReference type="InterPro" id="IPR036514">
    <property type="entry name" value="SGNH_hydro_sf"/>
</dbReference>
<dbReference type="PANTHER" id="PTHR45966">
    <property type="entry name" value="GDSL-LIKE LIPASE/ACYLHYDROLASE"/>
    <property type="match status" value="1"/>
</dbReference>
<protein>
    <submittedName>
        <fullName evidence="5">GDSL esterase/lipase 3-like</fullName>
    </submittedName>
</protein>
<evidence type="ECO:0000313" key="4">
    <source>
        <dbReference type="Proteomes" id="UP000504609"/>
    </source>
</evidence>
<dbReference type="InterPro" id="IPR035669">
    <property type="entry name" value="SGNH_plant_lipase-like"/>
</dbReference>
<dbReference type="CDD" id="cd01837">
    <property type="entry name" value="SGNH_plant_lipase_like"/>
    <property type="match status" value="1"/>
</dbReference>
<keyword evidence="4" id="KW-1185">Reference proteome</keyword>
<feature type="chain" id="PRO_5026660546" evidence="3">
    <location>
        <begin position="28"/>
        <end position="382"/>
    </location>
</feature>
<dbReference type="Proteomes" id="UP000504609">
    <property type="component" value="Unplaced"/>
</dbReference>
<gene>
    <name evidence="5" type="primary">LOC111434936</name>
</gene>
<evidence type="ECO:0000256" key="1">
    <source>
        <dbReference type="ARBA" id="ARBA00008668"/>
    </source>
</evidence>
<proteinExistence type="inferred from homology"/>
<dbReference type="Pfam" id="PF00657">
    <property type="entry name" value="Lipase_GDSL"/>
    <property type="match status" value="1"/>
</dbReference>
<dbReference type="GeneID" id="111434936"/>
<dbReference type="PANTHER" id="PTHR45966:SF1">
    <property type="entry name" value="GDSL ESTERASE_LIPASE 1-RELATED"/>
    <property type="match status" value="1"/>
</dbReference>
<dbReference type="KEGG" id="cmos:111434936"/>
<dbReference type="GO" id="GO:0016298">
    <property type="term" value="F:lipase activity"/>
    <property type="evidence" value="ECO:0007669"/>
    <property type="project" value="TreeGrafter"/>
</dbReference>
<keyword evidence="2 3" id="KW-0732">Signal</keyword>
<evidence type="ECO:0000256" key="2">
    <source>
        <dbReference type="ARBA" id="ARBA00022729"/>
    </source>
</evidence>
<dbReference type="Gene3D" id="3.40.50.1110">
    <property type="entry name" value="SGNH hydrolase"/>
    <property type="match status" value="1"/>
</dbReference>
<accession>A0A6J1EIS0</accession>
<evidence type="ECO:0000313" key="5">
    <source>
        <dbReference type="RefSeq" id="XP_022928027.1"/>
    </source>
</evidence>
<evidence type="ECO:0000256" key="3">
    <source>
        <dbReference type="SAM" id="SignalP"/>
    </source>
</evidence>
<dbReference type="InterPro" id="IPR001087">
    <property type="entry name" value="GDSL"/>
</dbReference>
<name>A0A6J1EIS0_CUCMO</name>